<dbReference type="InterPro" id="IPR036388">
    <property type="entry name" value="WH-like_DNA-bd_sf"/>
</dbReference>
<dbReference type="SUPFAM" id="SSF53067">
    <property type="entry name" value="Actin-like ATPase domain"/>
    <property type="match status" value="1"/>
</dbReference>
<sequence length="423" mass="44204">MRAGSPRLLREINDRAAIDALLRDGPLTRSELEYAIGLSKPATAQLLARLEEEGVVVREGLRGGGRGPRAQLWAVKGAVAHVAAIDLTPRGVDIAIADISGAVLTEHRQAVPPRGTADEVVRNFRDATAAACEAADLTLKDLRHVVVGTPGAINPKTGHLWFAPHLPGWEGFDMPGRIGEELGVPVTIENDVNLVALEEMIAGQATAARSFVMVWLDHGIGGAIVVDRKLLRGATGGAGEIDWMRVPDRAAADTGIPATGTRFGDLVSSPNVVKLAKAYGIAARNGWTAVSKAVAMTAEATAEESSEQRQAEQFLTDLARRVATGVAGVVSVVDPELVLLCGKTGLAGGETLCRSISAELREMVVPRTPVAFSAVAGNAVRAGALHSALAVVREQVFGLTGDMTEPSRRLDASGDGDGVRTSS</sequence>
<evidence type="ECO:0000256" key="2">
    <source>
        <dbReference type="SAM" id="MobiDB-lite"/>
    </source>
</evidence>
<gene>
    <name evidence="4" type="ORF">GC106_21090</name>
</gene>
<dbReference type="InterPro" id="IPR043129">
    <property type="entry name" value="ATPase_NBD"/>
</dbReference>
<reference evidence="4 5" key="1">
    <citation type="submission" date="2020-01" db="EMBL/GenBank/DDBJ databases">
        <title>Kibdelosporangium persica a novel Actinomycetes from a hot desert in Iran.</title>
        <authorList>
            <person name="Safaei N."/>
            <person name="Zaburannyi N."/>
            <person name="Mueller R."/>
            <person name="Wink J."/>
        </authorList>
    </citation>
    <scope>NUCLEOTIDE SEQUENCE [LARGE SCALE GENOMIC DNA]</scope>
    <source>
        <strain evidence="4 5">4NS15</strain>
    </source>
</reference>
<dbReference type="Proteomes" id="UP000763557">
    <property type="component" value="Unassembled WGS sequence"/>
</dbReference>
<dbReference type="CDD" id="cd00090">
    <property type="entry name" value="HTH_ARSR"/>
    <property type="match status" value="1"/>
</dbReference>
<dbReference type="Pfam" id="PF12802">
    <property type="entry name" value="MarR_2"/>
    <property type="match status" value="1"/>
</dbReference>
<dbReference type="Gene3D" id="1.10.10.10">
    <property type="entry name" value="Winged helix-like DNA-binding domain superfamily/Winged helix DNA-binding domain"/>
    <property type="match status" value="1"/>
</dbReference>
<evidence type="ECO:0000256" key="1">
    <source>
        <dbReference type="ARBA" id="ARBA00006479"/>
    </source>
</evidence>
<comment type="caution">
    <text evidence="4">The sequence shown here is derived from an EMBL/GenBank/DDBJ whole genome shotgun (WGS) entry which is preliminary data.</text>
</comment>
<evidence type="ECO:0000259" key="3">
    <source>
        <dbReference type="Pfam" id="PF12802"/>
    </source>
</evidence>
<feature type="region of interest" description="Disordered" evidence="2">
    <location>
        <begin position="403"/>
        <end position="423"/>
    </location>
</feature>
<name>A0ABX2F1Z5_9PSEU</name>
<dbReference type="InterPro" id="IPR036390">
    <property type="entry name" value="WH_DNA-bd_sf"/>
</dbReference>
<feature type="domain" description="HTH marR-type" evidence="3">
    <location>
        <begin position="17"/>
        <end position="66"/>
    </location>
</feature>
<evidence type="ECO:0000313" key="4">
    <source>
        <dbReference type="EMBL" id="NRN64903.1"/>
    </source>
</evidence>
<dbReference type="RefSeq" id="WP_246365490.1">
    <property type="nucleotide sequence ID" value="NZ_CBCSGW010000092.1"/>
</dbReference>
<dbReference type="SUPFAM" id="SSF46785">
    <property type="entry name" value="Winged helix' DNA-binding domain"/>
    <property type="match status" value="1"/>
</dbReference>
<dbReference type="PANTHER" id="PTHR18964">
    <property type="entry name" value="ROK (REPRESSOR, ORF, KINASE) FAMILY"/>
    <property type="match status" value="1"/>
</dbReference>
<comment type="similarity">
    <text evidence="1">Belongs to the ROK (NagC/XylR) family.</text>
</comment>
<dbReference type="InterPro" id="IPR000835">
    <property type="entry name" value="HTH_MarR-typ"/>
</dbReference>
<evidence type="ECO:0000313" key="5">
    <source>
        <dbReference type="Proteomes" id="UP000763557"/>
    </source>
</evidence>
<proteinExistence type="inferred from homology"/>
<dbReference type="EMBL" id="JAAATY010000005">
    <property type="protein sequence ID" value="NRN64903.1"/>
    <property type="molecule type" value="Genomic_DNA"/>
</dbReference>
<protein>
    <submittedName>
        <fullName evidence="4">N-acetylglucosamine repressor</fullName>
    </submittedName>
</protein>
<dbReference type="CDD" id="cd23763">
    <property type="entry name" value="ASKHA_ATPase_ROK"/>
    <property type="match status" value="1"/>
</dbReference>
<dbReference type="InterPro" id="IPR011991">
    <property type="entry name" value="ArsR-like_HTH"/>
</dbReference>
<keyword evidence="5" id="KW-1185">Reference proteome</keyword>
<dbReference type="PANTHER" id="PTHR18964:SF149">
    <property type="entry name" value="BIFUNCTIONAL UDP-N-ACETYLGLUCOSAMINE 2-EPIMERASE_N-ACETYLMANNOSAMINE KINASE"/>
    <property type="match status" value="1"/>
</dbReference>
<accession>A0ABX2F1Z5</accession>
<organism evidence="4 5">
    <name type="scientific">Kibdelosporangium persicum</name>
    <dbReference type="NCBI Taxonomy" id="2698649"/>
    <lineage>
        <taxon>Bacteria</taxon>
        <taxon>Bacillati</taxon>
        <taxon>Actinomycetota</taxon>
        <taxon>Actinomycetes</taxon>
        <taxon>Pseudonocardiales</taxon>
        <taxon>Pseudonocardiaceae</taxon>
        <taxon>Kibdelosporangium</taxon>
    </lineage>
</organism>
<dbReference type="Gene3D" id="3.30.420.40">
    <property type="match status" value="2"/>
</dbReference>
<dbReference type="InterPro" id="IPR000600">
    <property type="entry name" value="ROK"/>
</dbReference>
<dbReference type="Pfam" id="PF00480">
    <property type="entry name" value="ROK"/>
    <property type="match status" value="1"/>
</dbReference>